<dbReference type="AlphaFoldDB" id="A0A4U0FBF3"/>
<proteinExistence type="predicted"/>
<dbReference type="InterPro" id="IPR001034">
    <property type="entry name" value="DeoR_HTH"/>
</dbReference>
<dbReference type="SUPFAM" id="SSF100950">
    <property type="entry name" value="NagB/RpiA/CoA transferase-like"/>
    <property type="match status" value="1"/>
</dbReference>
<dbReference type="EMBL" id="SUPK01000006">
    <property type="protein sequence ID" value="TJY41504.1"/>
    <property type="molecule type" value="Genomic_DNA"/>
</dbReference>
<dbReference type="PANTHER" id="PTHR30363">
    <property type="entry name" value="HTH-TYPE TRANSCRIPTIONAL REGULATOR SRLR-RELATED"/>
    <property type="match status" value="1"/>
</dbReference>
<organism evidence="5 6">
    <name type="scientific">Cohnella pontilimi</name>
    <dbReference type="NCBI Taxonomy" id="2564100"/>
    <lineage>
        <taxon>Bacteria</taxon>
        <taxon>Bacillati</taxon>
        <taxon>Bacillota</taxon>
        <taxon>Bacilli</taxon>
        <taxon>Bacillales</taxon>
        <taxon>Paenibacillaceae</taxon>
        <taxon>Cohnella</taxon>
    </lineage>
</organism>
<dbReference type="Proteomes" id="UP000309673">
    <property type="component" value="Unassembled WGS sequence"/>
</dbReference>
<dbReference type="InterPro" id="IPR014036">
    <property type="entry name" value="DeoR-like_C"/>
</dbReference>
<reference evidence="5 6" key="1">
    <citation type="submission" date="2019-04" db="EMBL/GenBank/DDBJ databases">
        <title>Cohnella sp. nov., isolated from soil.</title>
        <authorList>
            <person name="Kim W."/>
        </authorList>
    </citation>
    <scope>NUCLEOTIDE SEQUENCE [LARGE SCALE GENOMIC DNA]</scope>
    <source>
        <strain evidence="5 6">CAU 1483</strain>
    </source>
</reference>
<dbReference type="RefSeq" id="WP_136778424.1">
    <property type="nucleotide sequence ID" value="NZ_SUPK01000006.1"/>
</dbReference>
<dbReference type="PANTHER" id="PTHR30363:SF44">
    <property type="entry name" value="AGA OPERON TRANSCRIPTIONAL REPRESSOR-RELATED"/>
    <property type="match status" value="1"/>
</dbReference>
<dbReference type="SMART" id="SM00420">
    <property type="entry name" value="HTH_DEOR"/>
    <property type="match status" value="1"/>
</dbReference>
<dbReference type="SUPFAM" id="SSF46785">
    <property type="entry name" value="Winged helix' DNA-binding domain"/>
    <property type="match status" value="1"/>
</dbReference>
<evidence type="ECO:0000256" key="2">
    <source>
        <dbReference type="ARBA" id="ARBA00023125"/>
    </source>
</evidence>
<dbReference type="GO" id="GO:0003677">
    <property type="term" value="F:DNA binding"/>
    <property type="evidence" value="ECO:0007669"/>
    <property type="project" value="UniProtKB-KW"/>
</dbReference>
<feature type="domain" description="HTH deoR-type" evidence="4">
    <location>
        <begin position="7"/>
        <end position="62"/>
    </location>
</feature>
<accession>A0A4U0FBF3</accession>
<keyword evidence="1" id="KW-0805">Transcription regulation</keyword>
<keyword evidence="6" id="KW-1185">Reference proteome</keyword>
<dbReference type="GO" id="GO:0003700">
    <property type="term" value="F:DNA-binding transcription factor activity"/>
    <property type="evidence" value="ECO:0007669"/>
    <property type="project" value="InterPro"/>
</dbReference>
<dbReference type="InterPro" id="IPR037171">
    <property type="entry name" value="NagB/RpiA_transferase-like"/>
</dbReference>
<dbReference type="PROSITE" id="PS00894">
    <property type="entry name" value="HTH_DEOR_1"/>
    <property type="match status" value="1"/>
</dbReference>
<evidence type="ECO:0000313" key="6">
    <source>
        <dbReference type="Proteomes" id="UP000309673"/>
    </source>
</evidence>
<dbReference type="InterPro" id="IPR036388">
    <property type="entry name" value="WH-like_DNA-bd_sf"/>
</dbReference>
<gene>
    <name evidence="5" type="ORF">E5161_13985</name>
</gene>
<comment type="caution">
    <text evidence="5">The sequence shown here is derived from an EMBL/GenBank/DDBJ whole genome shotgun (WGS) entry which is preliminary data.</text>
</comment>
<protein>
    <submittedName>
        <fullName evidence="5">DeoR/GlpR transcriptional regulator</fullName>
    </submittedName>
</protein>
<evidence type="ECO:0000313" key="5">
    <source>
        <dbReference type="EMBL" id="TJY41504.1"/>
    </source>
</evidence>
<dbReference type="PROSITE" id="PS51000">
    <property type="entry name" value="HTH_DEOR_2"/>
    <property type="match status" value="1"/>
</dbReference>
<sequence>MARIGLKTERQERLLRYLQQHGSITVSELTGLFHCSEATARRDLEELEQNGRIIRTMGGGAKYAEPGLSREIPFLEKQNTRYAEKQAIASAAAELVQEGDVVGLTGGTTTFLIARALKRKRRITVVTNAVNIAMELADHEDIQVVLTGGVLRNKSYELCGPLAEQTVEALNIHTMFMGIDGLTADQGASTYSELEANIAKLLMKRSDRTIAVFDHTKAGRSSLFRVAALAELHACISNAPIPDDIRQAMEMQGVNLHVADAALITNGGTRP</sequence>
<keyword evidence="2" id="KW-0238">DNA-binding</keyword>
<evidence type="ECO:0000256" key="3">
    <source>
        <dbReference type="ARBA" id="ARBA00023163"/>
    </source>
</evidence>
<dbReference type="SMART" id="SM01134">
    <property type="entry name" value="DeoRC"/>
    <property type="match status" value="1"/>
</dbReference>
<dbReference type="Gene3D" id="1.10.10.10">
    <property type="entry name" value="Winged helix-like DNA-binding domain superfamily/Winged helix DNA-binding domain"/>
    <property type="match status" value="1"/>
</dbReference>
<evidence type="ECO:0000259" key="4">
    <source>
        <dbReference type="PROSITE" id="PS51000"/>
    </source>
</evidence>
<dbReference type="InterPro" id="IPR018356">
    <property type="entry name" value="Tscrpt_reg_HTH_DeoR_CS"/>
</dbReference>
<dbReference type="OrthoDB" id="9797223at2"/>
<name>A0A4U0FBF3_9BACL</name>
<dbReference type="Pfam" id="PF08220">
    <property type="entry name" value="HTH_DeoR"/>
    <property type="match status" value="1"/>
</dbReference>
<dbReference type="Gene3D" id="3.40.50.1360">
    <property type="match status" value="1"/>
</dbReference>
<dbReference type="Pfam" id="PF00455">
    <property type="entry name" value="DeoRC"/>
    <property type="match status" value="1"/>
</dbReference>
<dbReference type="InterPro" id="IPR050313">
    <property type="entry name" value="Carb_Metab_HTH_regulators"/>
</dbReference>
<dbReference type="InterPro" id="IPR036390">
    <property type="entry name" value="WH_DNA-bd_sf"/>
</dbReference>
<evidence type="ECO:0000256" key="1">
    <source>
        <dbReference type="ARBA" id="ARBA00023015"/>
    </source>
</evidence>
<keyword evidence="3" id="KW-0804">Transcription</keyword>